<proteinExistence type="predicted"/>
<name>A0A1R3I1K3_COCAP</name>
<feature type="signal peptide" evidence="2">
    <location>
        <begin position="1"/>
        <end position="23"/>
    </location>
</feature>
<accession>A0A1R3I1K3</accession>
<keyword evidence="2" id="KW-0732">Signal</keyword>
<protein>
    <submittedName>
        <fullName evidence="3">Uncharacterized protein</fullName>
    </submittedName>
</protein>
<evidence type="ECO:0000313" key="3">
    <source>
        <dbReference type="EMBL" id="OMO76453.1"/>
    </source>
</evidence>
<sequence length="137" mass="14373">MASAKHLVCLALVLSLGFVMCSGRGDMSSKNSMHDQAATGSTNSGSMQTNTVYSGGDNCGIPADPPAEPPCSGGPEFPKTDGPFCQLVQNCRITAGCGNGELDELREIVRELTRKLDDMLIPGQIRRPMEAMAPGSV</sequence>
<comment type="caution">
    <text evidence="3">The sequence shown here is derived from an EMBL/GenBank/DDBJ whole genome shotgun (WGS) entry which is preliminary data.</text>
</comment>
<dbReference type="Proteomes" id="UP000188268">
    <property type="component" value="Unassembled WGS sequence"/>
</dbReference>
<dbReference type="OrthoDB" id="10285692at2759"/>
<organism evidence="3 4">
    <name type="scientific">Corchorus capsularis</name>
    <name type="common">Jute</name>
    <dbReference type="NCBI Taxonomy" id="210143"/>
    <lineage>
        <taxon>Eukaryota</taxon>
        <taxon>Viridiplantae</taxon>
        <taxon>Streptophyta</taxon>
        <taxon>Embryophyta</taxon>
        <taxon>Tracheophyta</taxon>
        <taxon>Spermatophyta</taxon>
        <taxon>Magnoliopsida</taxon>
        <taxon>eudicotyledons</taxon>
        <taxon>Gunneridae</taxon>
        <taxon>Pentapetalae</taxon>
        <taxon>rosids</taxon>
        <taxon>malvids</taxon>
        <taxon>Malvales</taxon>
        <taxon>Malvaceae</taxon>
        <taxon>Grewioideae</taxon>
        <taxon>Apeibeae</taxon>
        <taxon>Corchorus</taxon>
    </lineage>
</organism>
<feature type="region of interest" description="Disordered" evidence="1">
    <location>
        <begin position="29"/>
        <end position="76"/>
    </location>
</feature>
<feature type="chain" id="PRO_5012006164" evidence="2">
    <location>
        <begin position="24"/>
        <end position="137"/>
    </location>
</feature>
<feature type="compositionally biased region" description="Polar residues" evidence="1">
    <location>
        <begin position="38"/>
        <end position="53"/>
    </location>
</feature>
<evidence type="ECO:0000256" key="2">
    <source>
        <dbReference type="SAM" id="SignalP"/>
    </source>
</evidence>
<keyword evidence="4" id="KW-1185">Reference proteome</keyword>
<dbReference type="EMBL" id="AWWV01010882">
    <property type="protein sequence ID" value="OMO76453.1"/>
    <property type="molecule type" value="Genomic_DNA"/>
</dbReference>
<evidence type="ECO:0000256" key="1">
    <source>
        <dbReference type="SAM" id="MobiDB-lite"/>
    </source>
</evidence>
<gene>
    <name evidence="3" type="ORF">CCACVL1_15657</name>
</gene>
<reference evidence="3 4" key="1">
    <citation type="submission" date="2013-09" db="EMBL/GenBank/DDBJ databases">
        <title>Corchorus capsularis genome sequencing.</title>
        <authorList>
            <person name="Alam M."/>
            <person name="Haque M.S."/>
            <person name="Islam M.S."/>
            <person name="Emdad E.M."/>
            <person name="Islam M.M."/>
            <person name="Ahmed B."/>
            <person name="Halim A."/>
            <person name="Hossen Q.M.M."/>
            <person name="Hossain M.Z."/>
            <person name="Ahmed R."/>
            <person name="Khan M.M."/>
            <person name="Islam R."/>
            <person name="Rashid M.M."/>
            <person name="Khan S.A."/>
            <person name="Rahman M.S."/>
            <person name="Alam M."/>
        </authorList>
    </citation>
    <scope>NUCLEOTIDE SEQUENCE [LARGE SCALE GENOMIC DNA]</scope>
    <source>
        <strain evidence="4">cv. CVL-1</strain>
        <tissue evidence="3">Whole seedling</tissue>
    </source>
</reference>
<dbReference type="AlphaFoldDB" id="A0A1R3I1K3"/>
<dbReference type="Gramene" id="OMO76453">
    <property type="protein sequence ID" value="OMO76453"/>
    <property type="gene ID" value="CCACVL1_15657"/>
</dbReference>
<evidence type="ECO:0000313" key="4">
    <source>
        <dbReference type="Proteomes" id="UP000188268"/>
    </source>
</evidence>